<dbReference type="AlphaFoldDB" id="B6ITN7"/>
<dbReference type="EMBL" id="CP000613">
    <property type="protein sequence ID" value="ACI99338.1"/>
    <property type="molecule type" value="Genomic_DNA"/>
</dbReference>
<evidence type="ECO:0000313" key="3">
    <source>
        <dbReference type="Proteomes" id="UP000001591"/>
    </source>
</evidence>
<reference evidence="2 3" key="1">
    <citation type="journal article" date="2010" name="BMC Genomics">
        <title>Metabolic flexibility revealed in the genome of the cyst-forming alpha-1 proteobacterium Rhodospirillum centenum.</title>
        <authorList>
            <person name="Lu Y.K."/>
            <person name="Marden J."/>
            <person name="Han M."/>
            <person name="Swingley W.D."/>
            <person name="Mastrian S.D."/>
            <person name="Chowdhury S.R."/>
            <person name="Hao J."/>
            <person name="Helmy T."/>
            <person name="Kim S."/>
            <person name="Kurdoglu A.A."/>
            <person name="Matthies H.J."/>
            <person name="Rollo D."/>
            <person name="Stothard P."/>
            <person name="Blankenship R.E."/>
            <person name="Bauer C.E."/>
            <person name="Touchman J.W."/>
        </authorList>
    </citation>
    <scope>NUCLEOTIDE SEQUENCE [LARGE SCALE GENOMIC DNA]</scope>
    <source>
        <strain evidence="3">ATCC 51521 / SW</strain>
    </source>
</reference>
<dbReference type="RefSeq" id="WP_012567123.1">
    <property type="nucleotide sequence ID" value="NC_011420.2"/>
</dbReference>
<dbReference type="InterPro" id="IPR029069">
    <property type="entry name" value="HotDog_dom_sf"/>
</dbReference>
<dbReference type="OrthoDB" id="3727779at2"/>
<proteinExistence type="predicted"/>
<protein>
    <recommendedName>
        <fullName evidence="4">Thioesterase</fullName>
    </recommendedName>
</protein>
<name>B6ITN7_RHOCS</name>
<gene>
    <name evidence="2" type="ordered locus">RC1_1942</name>
</gene>
<dbReference type="STRING" id="414684.RC1_1942"/>
<dbReference type="Proteomes" id="UP000001591">
    <property type="component" value="Chromosome"/>
</dbReference>
<dbReference type="HOGENOM" id="CLU_091107_1_0_5"/>
<evidence type="ECO:0008006" key="4">
    <source>
        <dbReference type="Google" id="ProtNLM"/>
    </source>
</evidence>
<sequence length="179" mass="20216">MNLLFRMLRVVVAALLGRPVHPLAASVVTLRVWPTDLDPNLHMTNSRYLAMMDIGRLDLIVRTRIWRVLLKRRWAPVLGSSTIRYRRSLAPFQRFRVRTQVICWDEKWLYIEHVFEDLAGEVHAVAMTKGLFLAGGRTVPTAAVLDALGGGQIDSPPVPPGILAWQQAEQEMSARAHTT</sequence>
<dbReference type="PANTHER" id="PTHR12475:SF4">
    <property type="entry name" value="PROTEIN THEM6"/>
    <property type="match status" value="1"/>
</dbReference>
<dbReference type="Pfam" id="PF13279">
    <property type="entry name" value="4HBT_2"/>
    <property type="match status" value="1"/>
</dbReference>
<dbReference type="InterPro" id="IPR051490">
    <property type="entry name" value="THEM6_lcsJ_thioesterase"/>
</dbReference>
<dbReference type="eggNOG" id="COG0824">
    <property type="taxonomic scope" value="Bacteria"/>
</dbReference>
<evidence type="ECO:0000313" key="2">
    <source>
        <dbReference type="EMBL" id="ACI99338.1"/>
    </source>
</evidence>
<feature type="chain" id="PRO_5002846807" description="Thioesterase" evidence="1">
    <location>
        <begin position="25"/>
        <end position="179"/>
    </location>
</feature>
<accession>B6ITN7</accession>
<feature type="signal peptide" evidence="1">
    <location>
        <begin position="1"/>
        <end position="24"/>
    </location>
</feature>
<dbReference type="PANTHER" id="PTHR12475">
    <property type="match status" value="1"/>
</dbReference>
<organism evidence="2 3">
    <name type="scientific">Rhodospirillum centenum (strain ATCC 51521 / SW)</name>
    <dbReference type="NCBI Taxonomy" id="414684"/>
    <lineage>
        <taxon>Bacteria</taxon>
        <taxon>Pseudomonadati</taxon>
        <taxon>Pseudomonadota</taxon>
        <taxon>Alphaproteobacteria</taxon>
        <taxon>Rhodospirillales</taxon>
        <taxon>Rhodospirillaceae</taxon>
        <taxon>Rhodospirillum</taxon>
    </lineage>
</organism>
<dbReference type="SUPFAM" id="SSF54637">
    <property type="entry name" value="Thioesterase/thiol ester dehydrase-isomerase"/>
    <property type="match status" value="1"/>
</dbReference>
<dbReference type="KEGG" id="rce:RC1_1942"/>
<evidence type="ECO:0000256" key="1">
    <source>
        <dbReference type="SAM" id="SignalP"/>
    </source>
</evidence>
<dbReference type="Gene3D" id="3.10.129.10">
    <property type="entry name" value="Hotdog Thioesterase"/>
    <property type="match status" value="1"/>
</dbReference>
<keyword evidence="3" id="KW-1185">Reference proteome</keyword>
<keyword evidence="1" id="KW-0732">Signal</keyword>
<dbReference type="CDD" id="cd00586">
    <property type="entry name" value="4HBT"/>
    <property type="match status" value="1"/>
</dbReference>